<evidence type="ECO:0000313" key="4">
    <source>
        <dbReference type="Proteomes" id="UP001054892"/>
    </source>
</evidence>
<organism evidence="1 3">
    <name type="scientific">Pseudomonas tohonis</name>
    <dbReference type="NCBI Taxonomy" id="2725477"/>
    <lineage>
        <taxon>Bacteria</taxon>
        <taxon>Pseudomonadati</taxon>
        <taxon>Pseudomonadota</taxon>
        <taxon>Gammaproteobacteria</taxon>
        <taxon>Pseudomonadales</taxon>
        <taxon>Pseudomonadaceae</taxon>
        <taxon>Pseudomonas</taxon>
    </lineage>
</organism>
<keyword evidence="4" id="KW-1185">Reference proteome</keyword>
<accession>A0A6J4E314</accession>
<dbReference type="RefSeq" id="WP_173174448.1">
    <property type="nucleotide sequence ID" value="NZ_AP023189.1"/>
</dbReference>
<name>A0A6J4E314_9PSED</name>
<sequence>MVAKNIERFNEITGQVFACLYESFPLPITLRPKLFGIEEHEGGEYSPELGETLGVEPQSAEEILFKHSVTWLIQAGYITAKKPDYDRHFFAEARLTAKGLEVLNAIPKTLTKREPLGEQLAAASKGGAKELMRTITTEVLGMGVRLGLKTIGMDG</sequence>
<dbReference type="EMBL" id="AP023189">
    <property type="protein sequence ID" value="BCG24333.1"/>
    <property type="molecule type" value="Genomic_DNA"/>
</dbReference>
<protein>
    <submittedName>
        <fullName evidence="1">Uncharacterized protein</fullName>
    </submittedName>
</protein>
<dbReference type="Proteomes" id="UP001054892">
    <property type="component" value="Unassembled WGS sequence"/>
</dbReference>
<dbReference type="KEGG" id="ptw:TUM18999_25240"/>
<evidence type="ECO:0000313" key="3">
    <source>
        <dbReference type="Proteomes" id="UP000509383"/>
    </source>
</evidence>
<dbReference type="EMBL" id="BQKM01000003">
    <property type="protein sequence ID" value="GJN52309.1"/>
    <property type="molecule type" value="Genomic_DNA"/>
</dbReference>
<proteinExistence type="predicted"/>
<evidence type="ECO:0000313" key="1">
    <source>
        <dbReference type="EMBL" id="BCG24333.1"/>
    </source>
</evidence>
<gene>
    <name evidence="1" type="ORF">TUM18999_25240</name>
    <name evidence="2" type="ORF">TUM20286_20610</name>
</gene>
<evidence type="ECO:0000313" key="2">
    <source>
        <dbReference type="EMBL" id="GJN52309.1"/>
    </source>
</evidence>
<dbReference type="AlphaFoldDB" id="A0A6J4E314"/>
<dbReference type="Proteomes" id="UP000509383">
    <property type="component" value="Chromosome"/>
</dbReference>
<reference evidence="1 3" key="1">
    <citation type="submission" date="2020-05" db="EMBL/GenBank/DDBJ databases">
        <title>Characterization of novel class B3 metallo-beta-lactamase from novel Pseudomonas species.</title>
        <authorList>
            <person name="Yamada K."/>
            <person name="Aoki K."/>
            <person name="Ishii Y."/>
        </authorList>
    </citation>
    <scope>NUCLEOTIDE SEQUENCE [LARGE SCALE GENOMIC DNA]</scope>
    <source>
        <strain evidence="1 3">TUM18999</strain>
        <strain evidence="2 4">TUM20286</strain>
    </source>
</reference>